<dbReference type="InterPro" id="IPR036390">
    <property type="entry name" value="WH_DNA-bd_sf"/>
</dbReference>
<gene>
    <name evidence="3" type="ORF">OG626_12310</name>
</gene>
<dbReference type="AlphaFoldDB" id="A0AAU3GUY4"/>
<dbReference type="Pfam" id="PF01047">
    <property type="entry name" value="MarR"/>
    <property type="match status" value="1"/>
</dbReference>
<dbReference type="InterPro" id="IPR036388">
    <property type="entry name" value="WH-like_DNA-bd_sf"/>
</dbReference>
<name>A0AAU3GUY4_9ACTN</name>
<reference evidence="3" key="1">
    <citation type="submission" date="2022-10" db="EMBL/GenBank/DDBJ databases">
        <title>The complete genomes of actinobacterial strains from the NBC collection.</title>
        <authorList>
            <person name="Joergensen T.S."/>
            <person name="Alvarez Arevalo M."/>
            <person name="Sterndorff E.B."/>
            <person name="Faurdal D."/>
            <person name="Vuksanovic O."/>
            <person name="Mourched A.-S."/>
            <person name="Charusanti P."/>
            <person name="Shaw S."/>
            <person name="Blin K."/>
            <person name="Weber T."/>
        </authorList>
    </citation>
    <scope>NUCLEOTIDE SEQUENCE</scope>
    <source>
        <strain evidence="3">NBC_01401</strain>
    </source>
</reference>
<dbReference type="Gene3D" id="1.10.10.10">
    <property type="entry name" value="Winged helix-like DNA-binding domain superfamily/Winged helix DNA-binding domain"/>
    <property type="match status" value="1"/>
</dbReference>
<feature type="region of interest" description="Disordered" evidence="1">
    <location>
        <begin position="1"/>
        <end position="23"/>
    </location>
</feature>
<dbReference type="InterPro" id="IPR000835">
    <property type="entry name" value="HTH_MarR-typ"/>
</dbReference>
<dbReference type="GO" id="GO:0003700">
    <property type="term" value="F:DNA-binding transcription factor activity"/>
    <property type="evidence" value="ECO:0007669"/>
    <property type="project" value="InterPro"/>
</dbReference>
<evidence type="ECO:0000313" key="3">
    <source>
        <dbReference type="EMBL" id="WTY95627.1"/>
    </source>
</evidence>
<evidence type="ECO:0000259" key="2">
    <source>
        <dbReference type="PROSITE" id="PS50995"/>
    </source>
</evidence>
<dbReference type="PANTHER" id="PTHR39515">
    <property type="entry name" value="CONSERVED PROTEIN"/>
    <property type="match status" value="1"/>
</dbReference>
<organism evidence="3">
    <name type="scientific">Streptomyces sp. NBC_01401</name>
    <dbReference type="NCBI Taxonomy" id="2903854"/>
    <lineage>
        <taxon>Bacteria</taxon>
        <taxon>Bacillati</taxon>
        <taxon>Actinomycetota</taxon>
        <taxon>Actinomycetes</taxon>
        <taxon>Kitasatosporales</taxon>
        <taxon>Streptomycetaceae</taxon>
        <taxon>Streptomyces</taxon>
    </lineage>
</organism>
<dbReference type="PROSITE" id="PS50995">
    <property type="entry name" value="HTH_MARR_2"/>
    <property type="match status" value="1"/>
</dbReference>
<dbReference type="SMART" id="SM00347">
    <property type="entry name" value="HTH_MARR"/>
    <property type="match status" value="1"/>
</dbReference>
<sequence length="158" mass="16448">MSGTSENPESAAPQGPADPTAERVATDLAAVVGRLLRRLRSSSADSLLTPSQRSVLARLEDGGPATTATLARAELVRPQSMRLTLGALESQGCVTRAPHPADGRKSVVSVTERGSAVLASVRAAKRGWLADAITGELDGAERRTLAEAVDLIARLVDK</sequence>
<dbReference type="Gene3D" id="1.10.287.100">
    <property type="match status" value="1"/>
</dbReference>
<evidence type="ECO:0000256" key="1">
    <source>
        <dbReference type="SAM" id="MobiDB-lite"/>
    </source>
</evidence>
<dbReference type="InterPro" id="IPR052526">
    <property type="entry name" value="HTH-type_Bedaq_tolerance"/>
</dbReference>
<dbReference type="PANTHER" id="PTHR39515:SF2">
    <property type="entry name" value="HTH-TYPE TRANSCRIPTIONAL REGULATOR RV0880"/>
    <property type="match status" value="1"/>
</dbReference>
<dbReference type="EMBL" id="CP109535">
    <property type="protein sequence ID" value="WTY95627.1"/>
    <property type="molecule type" value="Genomic_DNA"/>
</dbReference>
<feature type="domain" description="HTH marR-type" evidence="2">
    <location>
        <begin position="21"/>
        <end position="157"/>
    </location>
</feature>
<accession>A0AAU3GUY4</accession>
<protein>
    <submittedName>
        <fullName evidence="3">MarR family winged helix-turn-helix transcriptional regulator</fullName>
    </submittedName>
</protein>
<dbReference type="SUPFAM" id="SSF46785">
    <property type="entry name" value="Winged helix' DNA-binding domain"/>
    <property type="match status" value="1"/>
</dbReference>
<proteinExistence type="predicted"/>